<dbReference type="OrthoDB" id="9794931at2"/>
<accession>A0A3M0C453</accession>
<dbReference type="EMBL" id="REFO01000010">
    <property type="protein sequence ID" value="RMA97742.1"/>
    <property type="molecule type" value="Genomic_DNA"/>
</dbReference>
<dbReference type="Proteomes" id="UP000280842">
    <property type="component" value="Unassembled WGS sequence"/>
</dbReference>
<dbReference type="Pfam" id="PF09936">
    <property type="entry name" value="Methyltrn_RNA_4"/>
    <property type="match status" value="1"/>
</dbReference>
<comment type="caution">
    <text evidence="2">The sequence shown here is derived from an EMBL/GenBank/DDBJ whole genome shotgun (WGS) entry which is preliminary data.</text>
</comment>
<dbReference type="CDD" id="cd18085">
    <property type="entry name" value="TM1570-like"/>
    <property type="match status" value="1"/>
</dbReference>
<dbReference type="AlphaFoldDB" id="A0A3M0C453"/>
<protein>
    <recommendedName>
        <fullName evidence="1">tRNA (guanine-N(1)-)-methyltransferase C-terminal domain-containing protein</fullName>
    </recommendedName>
</protein>
<proteinExistence type="predicted"/>
<evidence type="ECO:0000259" key="1">
    <source>
        <dbReference type="Pfam" id="PF09936"/>
    </source>
</evidence>
<evidence type="ECO:0000313" key="2">
    <source>
        <dbReference type="EMBL" id="RMA97742.1"/>
    </source>
</evidence>
<dbReference type="RefSeq" id="WP_121922511.1">
    <property type="nucleotide sequence ID" value="NZ_REFO01000010.1"/>
</dbReference>
<dbReference type="InterPro" id="IPR019230">
    <property type="entry name" value="RNA_MeTrfase_C_dom"/>
</dbReference>
<name>A0A3M0C453_9AQUI</name>
<organism evidence="2 3">
    <name type="scientific">Hydrogenothermus marinus</name>
    <dbReference type="NCBI Taxonomy" id="133270"/>
    <lineage>
        <taxon>Bacteria</taxon>
        <taxon>Pseudomonadati</taxon>
        <taxon>Aquificota</taxon>
        <taxon>Aquificia</taxon>
        <taxon>Aquificales</taxon>
        <taxon>Hydrogenothermaceae</taxon>
        <taxon>Hydrogenothermus</taxon>
    </lineage>
</organism>
<dbReference type="Gene3D" id="3.40.1280.10">
    <property type="match status" value="1"/>
</dbReference>
<reference evidence="2 3" key="1">
    <citation type="submission" date="2018-10" db="EMBL/GenBank/DDBJ databases">
        <title>Genomic Encyclopedia of Archaeal and Bacterial Type Strains, Phase II (KMG-II): from individual species to whole genera.</title>
        <authorList>
            <person name="Goeker M."/>
        </authorList>
    </citation>
    <scope>NUCLEOTIDE SEQUENCE [LARGE SCALE GENOMIC DNA]</scope>
    <source>
        <strain evidence="2 3">VM1</strain>
    </source>
</reference>
<gene>
    <name evidence="2" type="ORF">CLV39_0366</name>
</gene>
<dbReference type="InterPro" id="IPR029026">
    <property type="entry name" value="tRNA_m1G_MTases_N"/>
</dbReference>
<evidence type="ECO:0000313" key="3">
    <source>
        <dbReference type="Proteomes" id="UP000280842"/>
    </source>
</evidence>
<feature type="domain" description="tRNA (guanine-N(1)-)-methyltransferase C-terminal" evidence="1">
    <location>
        <begin position="6"/>
        <end position="185"/>
    </location>
</feature>
<keyword evidence="3" id="KW-1185">Reference proteome</keyword>
<sequence>MKNSHVYISVVHYPAVNKNGKWIVTSFTTLDFHDIARPARTYELGGYYIVQPLEAQQFVISEQIKYWTEGFGSKFNPKRSAAGSLVKLVSSITEMIEDIKNNTGKYPKLIATSAKKYPQTISYKDLREKIEKKDDIYLILMGTGWGMPEELVKSCDYVLEPILGPGDWNHLSVRNASAIILDRLFSINRGL</sequence>